<name>B6XE74_9GAMM</name>
<protein>
    <submittedName>
        <fullName evidence="1">Uncharacterized protein</fullName>
    </submittedName>
</protein>
<reference evidence="1 2" key="1">
    <citation type="submission" date="2008-10" db="EMBL/GenBank/DDBJ databases">
        <title>Draft genome sequence of Providencia alcalifaciens (DSM 30120).</title>
        <authorList>
            <person name="Sudarsanam P."/>
            <person name="Ley R."/>
            <person name="Guruge J."/>
            <person name="Turnbaugh P.J."/>
            <person name="Mahowald M."/>
            <person name="Liep D."/>
            <person name="Gordon J."/>
        </authorList>
    </citation>
    <scope>NUCLEOTIDE SEQUENCE [LARGE SCALE GENOMIC DNA]</scope>
    <source>
        <strain evidence="1 2">DSM 30120</strain>
    </source>
</reference>
<gene>
    <name evidence="1" type="ORF">PROVALCAL_01650</name>
</gene>
<reference evidence="1 2" key="2">
    <citation type="submission" date="2008-10" db="EMBL/GenBank/DDBJ databases">
        <authorList>
            <person name="Fulton L."/>
            <person name="Clifton S."/>
            <person name="Fulton B."/>
            <person name="Xu J."/>
            <person name="Minx P."/>
            <person name="Pepin K.H."/>
            <person name="Johnson M."/>
            <person name="Bhonagiri V."/>
            <person name="Nash W.E."/>
            <person name="Mardis E.R."/>
            <person name="Wilson R.K."/>
        </authorList>
    </citation>
    <scope>NUCLEOTIDE SEQUENCE [LARGE SCALE GENOMIC DNA]</scope>
    <source>
        <strain evidence="1 2">DSM 30120</strain>
    </source>
</reference>
<accession>B6XE74</accession>
<evidence type="ECO:0000313" key="2">
    <source>
        <dbReference type="Proteomes" id="UP000003729"/>
    </source>
</evidence>
<dbReference type="Proteomes" id="UP000003729">
    <property type="component" value="Unassembled WGS sequence"/>
</dbReference>
<comment type="caution">
    <text evidence="1">The sequence shown here is derived from an EMBL/GenBank/DDBJ whole genome shotgun (WGS) entry which is preliminary data.</text>
</comment>
<dbReference type="EMBL" id="ABXW01000044">
    <property type="protein sequence ID" value="EEB46352.1"/>
    <property type="molecule type" value="Genomic_DNA"/>
</dbReference>
<sequence>MCIFSGISYLTPEKRDSPALIITVTCNLVWYASGGDSLVPVCSDR</sequence>
<evidence type="ECO:0000313" key="1">
    <source>
        <dbReference type="EMBL" id="EEB46352.1"/>
    </source>
</evidence>
<proteinExistence type="predicted"/>
<organism evidence="1 2">
    <name type="scientific">Providencia alcalifaciens DSM 30120</name>
    <dbReference type="NCBI Taxonomy" id="520999"/>
    <lineage>
        <taxon>Bacteria</taxon>
        <taxon>Pseudomonadati</taxon>
        <taxon>Pseudomonadota</taxon>
        <taxon>Gammaproteobacteria</taxon>
        <taxon>Enterobacterales</taxon>
        <taxon>Morganellaceae</taxon>
        <taxon>Providencia</taxon>
    </lineage>
</organism>
<dbReference type="AlphaFoldDB" id="B6XE74"/>